<evidence type="ECO:0000256" key="3">
    <source>
        <dbReference type="ARBA" id="ARBA00022771"/>
    </source>
</evidence>
<dbReference type="InterPro" id="IPR025525">
    <property type="entry name" value="hAT-like_transposase_RNase-H"/>
</dbReference>
<dbReference type="Pfam" id="PF05699">
    <property type="entry name" value="Dimer_Tnp_hAT"/>
    <property type="match status" value="1"/>
</dbReference>
<evidence type="ECO:0000259" key="8">
    <source>
        <dbReference type="Pfam" id="PF14372"/>
    </source>
</evidence>
<dbReference type="GO" id="GO:0003677">
    <property type="term" value="F:DNA binding"/>
    <property type="evidence" value="ECO:0007669"/>
    <property type="project" value="UniProtKB-KW"/>
</dbReference>
<protein>
    <submittedName>
        <fullName evidence="9">AC transposase</fullName>
    </submittedName>
</protein>
<dbReference type="InterPro" id="IPR012337">
    <property type="entry name" value="RNaseH-like_sf"/>
</dbReference>
<dbReference type="Gramene" id="C.cajan_48077.t">
    <property type="protein sequence ID" value="C.cajan_48077.t"/>
    <property type="gene ID" value="C.cajan_48077"/>
</dbReference>
<dbReference type="InterPro" id="IPR008906">
    <property type="entry name" value="HATC_C_dom"/>
</dbReference>
<evidence type="ECO:0000256" key="5">
    <source>
        <dbReference type="ARBA" id="ARBA00023125"/>
    </source>
</evidence>
<dbReference type="Proteomes" id="UP000075243">
    <property type="component" value="Unassembled WGS sequence"/>
</dbReference>
<dbReference type="GO" id="GO:0008270">
    <property type="term" value="F:zinc ion binding"/>
    <property type="evidence" value="ECO:0007669"/>
    <property type="project" value="UniProtKB-KW"/>
</dbReference>
<proteinExistence type="predicted"/>
<reference evidence="9" key="1">
    <citation type="journal article" date="2012" name="Nat. Biotechnol.">
        <title>Draft genome sequence of pigeonpea (Cajanus cajan), an orphan legume crop of resource-poor farmers.</title>
        <authorList>
            <person name="Varshney R.K."/>
            <person name="Chen W."/>
            <person name="Li Y."/>
            <person name="Bharti A.K."/>
            <person name="Saxena R.K."/>
            <person name="Schlueter J.A."/>
            <person name="Donoghue M.T."/>
            <person name="Azam S."/>
            <person name="Fan G."/>
            <person name="Whaley A.M."/>
            <person name="Farmer A.D."/>
            <person name="Sheridan J."/>
            <person name="Iwata A."/>
            <person name="Tuteja R."/>
            <person name="Penmetsa R.V."/>
            <person name="Wu W."/>
            <person name="Upadhyaya H.D."/>
            <person name="Yang S.P."/>
            <person name="Shah T."/>
            <person name="Saxena K.B."/>
            <person name="Michael T."/>
            <person name="McCombie W.R."/>
            <person name="Yang B."/>
            <person name="Zhang G."/>
            <person name="Yang H."/>
            <person name="Wang J."/>
            <person name="Spillane C."/>
            <person name="Cook D.R."/>
            <person name="May G.D."/>
            <person name="Xu X."/>
            <person name="Jackson S.A."/>
        </authorList>
    </citation>
    <scope>NUCLEOTIDE SEQUENCE [LARGE SCALE GENOMIC DNA]</scope>
</reference>
<keyword evidence="10" id="KW-1185">Reference proteome</keyword>
<dbReference type="PANTHER" id="PTHR46481">
    <property type="entry name" value="ZINC FINGER BED DOMAIN-CONTAINING PROTEIN 4"/>
    <property type="match status" value="1"/>
</dbReference>
<feature type="domain" description="hAT-like transposase RNase-H fold" evidence="8">
    <location>
        <begin position="333"/>
        <end position="432"/>
    </location>
</feature>
<keyword evidence="4" id="KW-0862">Zinc</keyword>
<evidence type="ECO:0000256" key="1">
    <source>
        <dbReference type="ARBA" id="ARBA00004123"/>
    </source>
</evidence>
<dbReference type="PANTHER" id="PTHR46481:SF10">
    <property type="entry name" value="ZINC FINGER BED DOMAIN-CONTAINING PROTEIN 39"/>
    <property type="match status" value="1"/>
</dbReference>
<comment type="subcellular location">
    <subcellularLocation>
        <location evidence="1">Nucleus</location>
    </subcellularLocation>
</comment>
<keyword evidence="6" id="KW-0539">Nucleus</keyword>
<dbReference type="SUPFAM" id="SSF53098">
    <property type="entry name" value="Ribonuclease H-like"/>
    <property type="match status" value="1"/>
</dbReference>
<accession>A0A151QLH1</accession>
<evidence type="ECO:0000313" key="9">
    <source>
        <dbReference type="EMBL" id="KYP31138.1"/>
    </source>
</evidence>
<dbReference type="GO" id="GO:0005634">
    <property type="term" value="C:nucleus"/>
    <property type="evidence" value="ECO:0007669"/>
    <property type="project" value="UniProtKB-SubCell"/>
</dbReference>
<dbReference type="OMA" id="NQNPART"/>
<sequence length="563" mass="65301">MLRHLSKCVVLKKLKDNDVGKMIIDHAGKLRSREIDQKVVDDLISMAIIQHGLPYNFVQYKWIKELLIYLNPEVRVPSRNTAVSNVSKKFHEHKERVKVAMHKSHSRICLTSDCWTSITQQGYICLTAHFVDASWKLNSKIIAYCKMEPPHTGHDLAQKIFALLLDWGIDRKIFSITLDNASANEVLQKILSEQLKLQNNLICNGDYFHIRCSAHILNIIVQEGLRVASDALHKIRESIKYVRGSEARKIAFKECVVQVRGIDTKVGLRMDVATRWNSTYLMLESAIRYRRAFGSLAIRDRAYVHCPSNDEWKRAEKMCEFLKPFYVMTNLISGSSYPTSNRYFMQVWKIECLLRENAKSDDLTIKDMALNMMNKFSKYWDHYCDILAIGAILDPRMKFEAIRFCYSKIDPSTCEEKINILKEKMYKLFEEYVKLHSNESNTSSSQISPSTHEYVDYLSQHINETGRSELDLYLDEGNLDPKFFDKLDVLSYWRDRRDRYPNLSKMACDVLSIPITTVASESAFSLGSRVLTKYRSSILPENVEALILTQNWLHGFELTGNMY</sequence>
<dbReference type="InterPro" id="IPR052035">
    <property type="entry name" value="ZnF_BED_domain_contain"/>
</dbReference>
<evidence type="ECO:0000313" key="10">
    <source>
        <dbReference type="Proteomes" id="UP000075243"/>
    </source>
</evidence>
<keyword evidence="5" id="KW-0238">DNA-binding</keyword>
<feature type="domain" description="HAT C-terminal dimerisation" evidence="7">
    <location>
        <begin position="469"/>
        <end position="553"/>
    </location>
</feature>
<dbReference type="EMBL" id="KQ486406">
    <property type="protein sequence ID" value="KYP31138.1"/>
    <property type="molecule type" value="Genomic_DNA"/>
</dbReference>
<name>A0A151QLH1_CAJCA</name>
<gene>
    <name evidence="9" type="ORF">KK1_048859</name>
</gene>
<keyword evidence="3" id="KW-0863">Zinc-finger</keyword>
<dbReference type="GO" id="GO:0046983">
    <property type="term" value="F:protein dimerization activity"/>
    <property type="evidence" value="ECO:0007669"/>
    <property type="project" value="InterPro"/>
</dbReference>
<dbReference type="Pfam" id="PF14372">
    <property type="entry name" value="hAT-like_RNase-H"/>
    <property type="match status" value="1"/>
</dbReference>
<evidence type="ECO:0000256" key="4">
    <source>
        <dbReference type="ARBA" id="ARBA00022833"/>
    </source>
</evidence>
<keyword evidence="2" id="KW-0479">Metal-binding</keyword>
<evidence type="ECO:0000256" key="2">
    <source>
        <dbReference type="ARBA" id="ARBA00022723"/>
    </source>
</evidence>
<dbReference type="AlphaFoldDB" id="A0A151QLH1"/>
<evidence type="ECO:0000256" key="6">
    <source>
        <dbReference type="ARBA" id="ARBA00023242"/>
    </source>
</evidence>
<organism evidence="9 10">
    <name type="scientific">Cajanus cajan</name>
    <name type="common">Pigeon pea</name>
    <name type="synonym">Cajanus indicus</name>
    <dbReference type="NCBI Taxonomy" id="3821"/>
    <lineage>
        <taxon>Eukaryota</taxon>
        <taxon>Viridiplantae</taxon>
        <taxon>Streptophyta</taxon>
        <taxon>Embryophyta</taxon>
        <taxon>Tracheophyta</taxon>
        <taxon>Spermatophyta</taxon>
        <taxon>Magnoliopsida</taxon>
        <taxon>eudicotyledons</taxon>
        <taxon>Gunneridae</taxon>
        <taxon>Pentapetalae</taxon>
        <taxon>rosids</taxon>
        <taxon>fabids</taxon>
        <taxon>Fabales</taxon>
        <taxon>Fabaceae</taxon>
        <taxon>Papilionoideae</taxon>
        <taxon>50 kb inversion clade</taxon>
        <taxon>NPAAA clade</taxon>
        <taxon>indigoferoid/millettioid clade</taxon>
        <taxon>Phaseoleae</taxon>
        <taxon>Cajanus</taxon>
    </lineage>
</organism>
<evidence type="ECO:0000259" key="7">
    <source>
        <dbReference type="Pfam" id="PF05699"/>
    </source>
</evidence>